<keyword evidence="2" id="KW-0677">Repeat</keyword>
<name>A0A2K5E0I0_AOTNA</name>
<dbReference type="PANTHER" id="PTHR46380:SF2">
    <property type="entry name" value="CYCLIN-D-BINDING MYB-LIKE TRANSCRIPTION FACTOR 1"/>
    <property type="match status" value="1"/>
</dbReference>
<organism evidence="15 16">
    <name type="scientific">Aotus nancymaae</name>
    <name type="common">Ma's night monkey</name>
    <dbReference type="NCBI Taxonomy" id="37293"/>
    <lineage>
        <taxon>Eukaryota</taxon>
        <taxon>Metazoa</taxon>
        <taxon>Chordata</taxon>
        <taxon>Craniata</taxon>
        <taxon>Vertebrata</taxon>
        <taxon>Euteleostomi</taxon>
        <taxon>Mammalia</taxon>
        <taxon>Eutheria</taxon>
        <taxon>Euarchontoglires</taxon>
        <taxon>Primates</taxon>
        <taxon>Haplorrhini</taxon>
        <taxon>Platyrrhini</taxon>
        <taxon>Aotidae</taxon>
        <taxon>Aotus</taxon>
    </lineage>
</organism>
<keyword evidence="7" id="KW-0539">Nucleus</keyword>
<evidence type="ECO:0000256" key="1">
    <source>
        <dbReference type="ARBA" id="ARBA00004123"/>
    </source>
</evidence>
<reference evidence="15" key="2">
    <citation type="submission" date="2025-09" db="UniProtKB">
        <authorList>
            <consortium name="Ensembl"/>
        </authorList>
    </citation>
    <scope>IDENTIFICATION</scope>
</reference>
<protein>
    <recommendedName>
        <fullName evidence="11">Cyclin-D-binding Myb-like transcription factor 1</fullName>
    </recommendedName>
</protein>
<dbReference type="Gene3D" id="1.10.10.60">
    <property type="entry name" value="Homeodomain-like"/>
    <property type="match status" value="2"/>
</dbReference>
<dbReference type="Proteomes" id="UP000233020">
    <property type="component" value="Unplaced"/>
</dbReference>
<evidence type="ECO:0000256" key="10">
    <source>
        <dbReference type="ARBA" id="ARBA00063183"/>
    </source>
</evidence>
<feature type="region of interest" description="Disordered" evidence="12">
    <location>
        <begin position="670"/>
        <end position="692"/>
    </location>
</feature>
<evidence type="ECO:0000256" key="12">
    <source>
        <dbReference type="SAM" id="MobiDB-lite"/>
    </source>
</evidence>
<evidence type="ECO:0000259" key="14">
    <source>
        <dbReference type="PROSITE" id="PS51294"/>
    </source>
</evidence>
<accession>A0A2K5E0I0</accession>
<evidence type="ECO:0000313" key="15">
    <source>
        <dbReference type="Ensembl" id="ENSANAP00000026643.1"/>
    </source>
</evidence>
<reference evidence="15" key="1">
    <citation type="submission" date="2025-08" db="UniProtKB">
        <authorList>
            <consortium name="Ensembl"/>
        </authorList>
    </citation>
    <scope>IDENTIFICATION</scope>
</reference>
<dbReference type="PANTHER" id="PTHR46380">
    <property type="entry name" value="CYCLIN-D-BINDING MYB-LIKE TRANSCRIPTION FACTOR 1"/>
    <property type="match status" value="1"/>
</dbReference>
<evidence type="ECO:0000256" key="6">
    <source>
        <dbReference type="ARBA" id="ARBA00023163"/>
    </source>
</evidence>
<gene>
    <name evidence="15" type="primary">DMTF1</name>
</gene>
<comment type="similarity">
    <text evidence="9">Belongs to the DMTF1 family.</text>
</comment>
<keyword evidence="6" id="KW-0804">Transcription</keyword>
<dbReference type="CDD" id="cd00167">
    <property type="entry name" value="SANT"/>
    <property type="match status" value="3"/>
</dbReference>
<dbReference type="GO" id="GO:0000978">
    <property type="term" value="F:RNA polymerase II cis-regulatory region sequence-specific DNA binding"/>
    <property type="evidence" value="ECO:0007669"/>
    <property type="project" value="TreeGrafter"/>
</dbReference>
<dbReference type="PROSITE" id="PS50090">
    <property type="entry name" value="MYB_LIKE"/>
    <property type="match status" value="1"/>
</dbReference>
<dbReference type="FunFam" id="1.10.10.60:FF:000139">
    <property type="entry name" value="cyclin-D-binding Myb-like transcription factor 1 isoform X2"/>
    <property type="match status" value="1"/>
</dbReference>
<evidence type="ECO:0000313" key="16">
    <source>
        <dbReference type="Proteomes" id="UP000233020"/>
    </source>
</evidence>
<evidence type="ECO:0000256" key="5">
    <source>
        <dbReference type="ARBA" id="ARBA00023159"/>
    </source>
</evidence>
<evidence type="ECO:0000256" key="2">
    <source>
        <dbReference type="ARBA" id="ARBA00022737"/>
    </source>
</evidence>
<dbReference type="SUPFAM" id="SSF46689">
    <property type="entry name" value="Homeodomain-like"/>
    <property type="match status" value="2"/>
</dbReference>
<dbReference type="InterPro" id="IPR051651">
    <property type="entry name" value="DMTF1_DNA-bind_reg"/>
</dbReference>
<keyword evidence="5" id="KW-0010">Activator</keyword>
<dbReference type="InterPro" id="IPR046775">
    <property type="entry name" value="DMTF1_N"/>
</dbReference>
<dbReference type="Pfam" id="PF20588">
    <property type="entry name" value="DMTF1_N"/>
    <property type="match status" value="1"/>
</dbReference>
<comment type="subunit">
    <text evidence="10">Interacts with the D-type cyclins CCND1, CCND2 and CCND3. Interaction with D-type cyclins may modulate transcriptional activation by this protein.</text>
</comment>
<dbReference type="GO" id="GO:0000981">
    <property type="term" value="F:DNA-binding transcription factor activity, RNA polymerase II-specific"/>
    <property type="evidence" value="ECO:0007669"/>
    <property type="project" value="TreeGrafter"/>
</dbReference>
<keyword evidence="4" id="KW-0238">DNA-binding</keyword>
<evidence type="ECO:0000259" key="13">
    <source>
        <dbReference type="PROSITE" id="PS50090"/>
    </source>
</evidence>
<keyword evidence="16" id="KW-1185">Reference proteome</keyword>
<feature type="region of interest" description="Disordered" evidence="12">
    <location>
        <begin position="583"/>
        <end position="602"/>
    </location>
</feature>
<feature type="domain" description="Myb-like" evidence="13">
    <location>
        <begin position="268"/>
        <end position="329"/>
    </location>
</feature>
<proteinExistence type="inferred from homology"/>
<keyword evidence="3" id="KW-0805">Transcription regulation</keyword>
<evidence type="ECO:0000256" key="7">
    <source>
        <dbReference type="ARBA" id="ARBA00023242"/>
    </source>
</evidence>
<evidence type="ECO:0000256" key="9">
    <source>
        <dbReference type="ARBA" id="ARBA00061386"/>
    </source>
</evidence>
<dbReference type="GO" id="GO:0005634">
    <property type="term" value="C:nucleus"/>
    <property type="evidence" value="ECO:0007669"/>
    <property type="project" value="UniProtKB-SubCell"/>
</dbReference>
<dbReference type="Ensembl" id="ENSANAT00000044587.1">
    <property type="protein sequence ID" value="ENSANAP00000026643.1"/>
    <property type="gene ID" value="ENSANAG00000030892.1"/>
</dbReference>
<comment type="subcellular location">
    <subcellularLocation>
        <location evidence="1">Nucleus</location>
    </subcellularLocation>
</comment>
<sequence>MSTVEEDSDTVTVETVNSVTLTQDTEGNLILHCPQNEADEIDSEDSIEPPHKRLCLSSEDDQSIDDSTPCISVVALPLSENDQSFEVTMTATTEVADDEVTEGTVTQIQILQNEQLDEISPLGNEEVSAVSQAWFTTKEDKDSLTNKGHKWKQGMWSKEEIDILMNNIERYLKARGIKDATEIIFEMSKDERKDFYRTIAWGLNRPLFAVYRRVLRMYDDRNHVGKYTPEEIEKLKELRIKHGNDWATIGAALGRSASSVKDRCRLMKDTCNTGKWTEEEEKRLAEVVHELTSTEPGDIVTQGVSWAAVAERVGTRSEKQCRSKWLNYLNWKQSGGTEWTKEDEINLILRIAELDVADENDINWDLLAEGWSSVRSPQWLRSKWWTIKRQIANHKDVSFPASTDSPAATVDSETITLNSGTLQTFEILPSFHLQPTGTPGTYLLQTSSSQGLPLTLTASPTVTLTAAAPASPEQIIVHALSPEHLLNTSDNVTVQCHTPRVIIQTVATEDITSSISQAELTVDSDIQSSDFPEPPDALEADTFPDEIHHPKMTVEPSFNDAHVSKFSDQNSTELMNSVMVRTEEEISDTDLKQEEESHSDLASTYVTEGLESPTIEEQVDQTIDDETILIVPSPHGFIQASDVIDTESVLPLTTLTDPILQHHQEESNIIGSSLGSPVSEDSKDVEDLVNCH</sequence>
<dbReference type="InterPro" id="IPR017930">
    <property type="entry name" value="Myb_dom"/>
</dbReference>
<dbReference type="InterPro" id="IPR001005">
    <property type="entry name" value="SANT/Myb"/>
</dbReference>
<dbReference type="Pfam" id="PF00249">
    <property type="entry name" value="Myb_DNA-binding"/>
    <property type="match status" value="2"/>
</dbReference>
<dbReference type="AlphaFoldDB" id="A0A2K5E0I0"/>
<evidence type="ECO:0000256" key="8">
    <source>
        <dbReference type="ARBA" id="ARBA00023306"/>
    </source>
</evidence>
<evidence type="ECO:0000256" key="3">
    <source>
        <dbReference type="ARBA" id="ARBA00023015"/>
    </source>
</evidence>
<evidence type="ECO:0000256" key="4">
    <source>
        <dbReference type="ARBA" id="ARBA00023125"/>
    </source>
</evidence>
<feature type="domain" description="HTH myb-type" evidence="14">
    <location>
        <begin position="268"/>
        <end position="333"/>
    </location>
</feature>
<dbReference type="GeneTree" id="ENSGT00940000156016"/>
<dbReference type="SMART" id="SM00717">
    <property type="entry name" value="SANT"/>
    <property type="match status" value="3"/>
</dbReference>
<dbReference type="InterPro" id="IPR009057">
    <property type="entry name" value="Homeodomain-like_sf"/>
</dbReference>
<keyword evidence="8" id="KW-0131">Cell cycle</keyword>
<evidence type="ECO:0000256" key="11">
    <source>
        <dbReference type="ARBA" id="ARBA00070367"/>
    </source>
</evidence>
<feature type="compositionally biased region" description="Basic and acidic residues" evidence="12">
    <location>
        <begin position="583"/>
        <end position="599"/>
    </location>
</feature>
<dbReference type="FunFam" id="1.10.10.60:FF:000114">
    <property type="entry name" value="cyclin-D-binding Myb-like transcription factor 1 isoform X1"/>
    <property type="match status" value="1"/>
</dbReference>
<dbReference type="PROSITE" id="PS51294">
    <property type="entry name" value="HTH_MYB"/>
    <property type="match status" value="1"/>
</dbReference>